<name>A0A075R4H5_BRELA</name>
<dbReference type="Proteomes" id="UP000005850">
    <property type="component" value="Chromosome"/>
</dbReference>
<gene>
    <name evidence="1" type="ORF">BRLA_c031350</name>
</gene>
<organism evidence="1 2">
    <name type="scientific">Brevibacillus laterosporus LMG 15441</name>
    <dbReference type="NCBI Taxonomy" id="1042163"/>
    <lineage>
        <taxon>Bacteria</taxon>
        <taxon>Bacillati</taxon>
        <taxon>Bacillota</taxon>
        <taxon>Bacilli</taxon>
        <taxon>Bacillales</taxon>
        <taxon>Paenibacillaceae</taxon>
        <taxon>Brevibacillus</taxon>
    </lineage>
</organism>
<accession>A0A075R4H5</accession>
<dbReference type="STRING" id="1042163.BRLA_c031350"/>
<reference evidence="1 2" key="1">
    <citation type="journal article" date="2011" name="J. Bacteriol.">
        <title>Genome sequence of Brevibacillus laterosporus LMG 15441, a pathogen of invertebrates.</title>
        <authorList>
            <person name="Djukic M."/>
            <person name="Poehlein A."/>
            <person name="Thurmer A."/>
            <person name="Daniel R."/>
        </authorList>
    </citation>
    <scope>NUCLEOTIDE SEQUENCE [LARGE SCALE GENOMIC DNA]</scope>
    <source>
        <strain evidence="1 2">LMG 15441</strain>
    </source>
</reference>
<dbReference type="EMBL" id="CP007806">
    <property type="protein sequence ID" value="AIG27447.1"/>
    <property type="molecule type" value="Genomic_DNA"/>
</dbReference>
<dbReference type="KEGG" id="blr:BRLA_c031350"/>
<dbReference type="AlphaFoldDB" id="A0A075R4H5"/>
<dbReference type="RefSeq" id="WP_003337104.1">
    <property type="nucleotide sequence ID" value="NZ_CP007806.1"/>
</dbReference>
<proteinExistence type="predicted"/>
<dbReference type="HOGENOM" id="CLU_2631234_0_0_9"/>
<protein>
    <submittedName>
        <fullName evidence="1">Uncharacterized protein</fullName>
    </submittedName>
</protein>
<sequence>MMMNFGSTLGLEKRARPRVDRPVYKAGPLTKREMTPEERAWLVSLPSPAVRKSHRAFTDITTMSVPGNRIKKKRFGI</sequence>
<evidence type="ECO:0000313" key="2">
    <source>
        <dbReference type="Proteomes" id="UP000005850"/>
    </source>
</evidence>
<evidence type="ECO:0000313" key="1">
    <source>
        <dbReference type="EMBL" id="AIG27447.1"/>
    </source>
</evidence>
<keyword evidence="2" id="KW-1185">Reference proteome</keyword>